<accession>A0AAD7TUX5</accession>
<feature type="compositionally biased region" description="Basic and acidic residues" evidence="1">
    <location>
        <begin position="317"/>
        <end position="337"/>
    </location>
</feature>
<feature type="compositionally biased region" description="Polar residues" evidence="1">
    <location>
        <begin position="1"/>
        <end position="15"/>
    </location>
</feature>
<sequence length="582" mass="62476">MLSSLGFNAKGTSRANHGPSKFFPDMSRGLSVNVFKHALTPSSQPSQPPPPPAPAPRSVTSGGGLWNRQTSYQASRTEMDRKQPPVALSQDLRLIQVAQPASQPWPVETKYGKSQKGGNYLIYPSLDSDMYIYERSILSVDDALSSSPSSDSSSDSDLFPDTAMANLEISSTRASSSTETLESTLYTNLTTRNAITGNNVLSSHSRPPLAITAPPSLPPPPPPRPTSTRPSADNSNLSTSRPVIPLTRTESHRQRTTSISRPVHPVQISGLDIASESDSETVVSETQIDNMVVDMFGASHWAMSAGATQYARSATPFRRDSIQRAASSRRDVLDGARDAPSSRAPPLPQYRDEGPRAPPGLPVYGAVATPPDAQYSGQAPRGPAAATLSSSPPGPSAANSSPTSTAARAQQQTPSGSPPQLTRTTSIRPSTSPPQAPAFPRNGEPSMPSAVQTVTPPPPQRRNSQQISSPSGSPTQAGVSVTITATTAKRTVRWTDELVCPSPVPLENRRKGWFNRRGDQLWTNDGQFKMAEPGQEYPPDLAHYPEPSTGWMNEEGVRIDMQHRLIPKRPLRSALKQPKNTV</sequence>
<dbReference type="AlphaFoldDB" id="A0AAD7TUX5"/>
<feature type="compositionally biased region" description="Pro residues" evidence="1">
    <location>
        <begin position="46"/>
        <end position="55"/>
    </location>
</feature>
<gene>
    <name evidence="2" type="ORF">ONZ51_g6127</name>
</gene>
<dbReference type="Proteomes" id="UP001215151">
    <property type="component" value="Unassembled WGS sequence"/>
</dbReference>
<feature type="compositionally biased region" description="Pro residues" evidence="1">
    <location>
        <begin position="215"/>
        <end position="225"/>
    </location>
</feature>
<name>A0AAD7TUX5_9APHY</name>
<protein>
    <submittedName>
        <fullName evidence="2">Uncharacterized protein</fullName>
    </submittedName>
</protein>
<proteinExistence type="predicted"/>
<feature type="compositionally biased region" description="Polar residues" evidence="1">
    <location>
        <begin position="408"/>
        <end position="421"/>
    </location>
</feature>
<comment type="caution">
    <text evidence="2">The sequence shown here is derived from an EMBL/GenBank/DDBJ whole genome shotgun (WGS) entry which is preliminary data.</text>
</comment>
<reference evidence="2" key="1">
    <citation type="submission" date="2022-11" db="EMBL/GenBank/DDBJ databases">
        <title>Genome Sequence of Cubamyces cubensis.</title>
        <authorList>
            <person name="Buettner E."/>
        </authorList>
    </citation>
    <scope>NUCLEOTIDE SEQUENCE</scope>
    <source>
        <strain evidence="2">MPL-01</strain>
    </source>
</reference>
<feature type="region of interest" description="Disordered" evidence="1">
    <location>
        <begin position="311"/>
        <end position="480"/>
    </location>
</feature>
<organism evidence="2 3">
    <name type="scientific">Trametes cubensis</name>
    <dbReference type="NCBI Taxonomy" id="1111947"/>
    <lineage>
        <taxon>Eukaryota</taxon>
        <taxon>Fungi</taxon>
        <taxon>Dikarya</taxon>
        <taxon>Basidiomycota</taxon>
        <taxon>Agaricomycotina</taxon>
        <taxon>Agaricomycetes</taxon>
        <taxon>Polyporales</taxon>
        <taxon>Polyporaceae</taxon>
        <taxon>Trametes</taxon>
    </lineage>
</organism>
<feature type="compositionally biased region" description="Polar residues" evidence="1">
    <location>
        <begin position="461"/>
        <end position="480"/>
    </location>
</feature>
<keyword evidence="3" id="KW-1185">Reference proteome</keyword>
<evidence type="ECO:0000256" key="1">
    <source>
        <dbReference type="SAM" id="MobiDB-lite"/>
    </source>
</evidence>
<evidence type="ECO:0000313" key="2">
    <source>
        <dbReference type="EMBL" id="KAJ8481285.1"/>
    </source>
</evidence>
<feature type="region of interest" description="Disordered" evidence="1">
    <location>
        <begin position="198"/>
        <end position="260"/>
    </location>
</feature>
<feature type="compositionally biased region" description="Low complexity" evidence="1">
    <location>
        <begin position="383"/>
        <end position="407"/>
    </location>
</feature>
<evidence type="ECO:0000313" key="3">
    <source>
        <dbReference type="Proteomes" id="UP001215151"/>
    </source>
</evidence>
<feature type="region of interest" description="Disordered" evidence="1">
    <location>
        <begin position="1"/>
        <end position="67"/>
    </location>
</feature>
<dbReference type="EMBL" id="JAPEVG010000141">
    <property type="protein sequence ID" value="KAJ8481285.1"/>
    <property type="molecule type" value="Genomic_DNA"/>
</dbReference>